<dbReference type="PROSITE" id="PS00086">
    <property type="entry name" value="CYTOCHROME_P450"/>
    <property type="match status" value="1"/>
</dbReference>
<keyword evidence="11" id="KW-1185">Reference proteome</keyword>
<name>A0A2L2TJ81_9HYPO</name>
<reference evidence="11" key="1">
    <citation type="submission" date="2014-10" db="EMBL/GenBank/DDBJ databases">
        <authorList>
            <person name="King R."/>
        </authorList>
    </citation>
    <scope>NUCLEOTIDE SEQUENCE [LARGE SCALE GENOMIC DNA]</scope>
    <source>
        <strain evidence="11">A3/5</strain>
    </source>
</reference>
<protein>
    <recommendedName>
        <fullName evidence="12">Cytochrome P450</fullName>
    </recommendedName>
</protein>
<dbReference type="CDD" id="cd11040">
    <property type="entry name" value="CYP7_CYP8-like"/>
    <property type="match status" value="1"/>
</dbReference>
<sequence length="507" mass="57397">MIFDNPYLSNTWLVVALSALLLVLSRFALPSVDENEPPIIKPRVPFIGHLISMLHDGSNLYVNVFKERREPIATLPILNGKLYVINAPDLIQSALRNNDISFTPFILESSKAMWGLSDNAMASISVEANLKGGMQIIHSTLGGESLHKLNVNSLSRFMTYLNRIKPGELHSVDDTYIWLRDMLTDASATAVFGWKNPITVDKMHLVWEYDKQAMLVAAGLPSFMTKAAINARLKMNDLLLSYYKSGSENEKGVSEIIKQRVPYLRETNFTDDDLAHMELMILWVGVTNTAPVLFWLFVHVLSNPEYKHRVREEIKAITIVTDTPEGRKATFDTRLLEKSCPFLNACYQETLRHYSHSIGNRRVMQDTEIQDTQGRAYLLKQGVNVQWPPPVTHFNTEIWGQDAEIFRPERFMDVTAQDEKKRRGALLSFGGGKHLCPGRKFAYTELLGLVGVVSLGFEVEGLKLPMSKYAGVGIGGKMPDWGSMDKGFELKRREGWEDVTWVFHESD</sequence>
<dbReference type="InterPro" id="IPR017972">
    <property type="entry name" value="Cyt_P450_CS"/>
</dbReference>
<dbReference type="InterPro" id="IPR001128">
    <property type="entry name" value="Cyt_P450"/>
</dbReference>
<dbReference type="InterPro" id="IPR002403">
    <property type="entry name" value="Cyt_P450_E_grp-IV"/>
</dbReference>
<feature type="transmembrane region" description="Helical" evidence="8">
    <location>
        <begin position="280"/>
        <end position="301"/>
    </location>
</feature>
<evidence type="ECO:0008006" key="12">
    <source>
        <dbReference type="Google" id="ProtNLM"/>
    </source>
</evidence>
<keyword evidence="5 7" id="KW-0503">Monooxygenase</keyword>
<dbReference type="RefSeq" id="XP_025584020.1">
    <property type="nucleotide sequence ID" value="XM_025733078.2"/>
</dbReference>
<dbReference type="GO" id="GO:0005506">
    <property type="term" value="F:iron ion binding"/>
    <property type="evidence" value="ECO:0007669"/>
    <property type="project" value="InterPro"/>
</dbReference>
<keyword evidence="8" id="KW-1133">Transmembrane helix</keyword>
<dbReference type="SUPFAM" id="SSF48264">
    <property type="entry name" value="Cytochrome P450"/>
    <property type="match status" value="1"/>
</dbReference>
<comment type="cofactor">
    <cofactor evidence="1 6">
        <name>heme</name>
        <dbReference type="ChEBI" id="CHEBI:30413"/>
    </cofactor>
</comment>
<evidence type="ECO:0000256" key="3">
    <source>
        <dbReference type="ARBA" id="ARBA00022723"/>
    </source>
</evidence>
<evidence type="ECO:0000256" key="6">
    <source>
        <dbReference type="PIRSR" id="PIRSR602403-1"/>
    </source>
</evidence>
<dbReference type="GeneID" id="37256375"/>
<keyword evidence="3 6" id="KW-0479">Metal-binding</keyword>
<evidence type="ECO:0000256" key="2">
    <source>
        <dbReference type="ARBA" id="ARBA00010617"/>
    </source>
</evidence>
<keyword evidence="8" id="KW-0472">Membrane</keyword>
<keyword evidence="9" id="KW-0732">Signal</keyword>
<evidence type="ECO:0000256" key="5">
    <source>
        <dbReference type="ARBA" id="ARBA00023033"/>
    </source>
</evidence>
<dbReference type="Pfam" id="PF00067">
    <property type="entry name" value="p450"/>
    <property type="match status" value="1"/>
</dbReference>
<evidence type="ECO:0000313" key="10">
    <source>
        <dbReference type="EMBL" id="CEI60300.1"/>
    </source>
</evidence>
<dbReference type="GO" id="GO:0016705">
    <property type="term" value="F:oxidoreductase activity, acting on paired donors, with incorporation or reduction of molecular oxygen"/>
    <property type="evidence" value="ECO:0007669"/>
    <property type="project" value="InterPro"/>
</dbReference>
<dbReference type="Gene3D" id="1.10.630.10">
    <property type="entry name" value="Cytochrome P450"/>
    <property type="match status" value="1"/>
</dbReference>
<feature type="chain" id="PRO_5015166371" description="Cytochrome P450" evidence="9">
    <location>
        <begin position="31"/>
        <end position="507"/>
    </location>
</feature>
<comment type="similarity">
    <text evidence="2 7">Belongs to the cytochrome P450 family.</text>
</comment>
<dbReference type="STRING" id="56646.A0A2L2TJ81"/>
<proteinExistence type="inferred from homology"/>
<evidence type="ECO:0000256" key="1">
    <source>
        <dbReference type="ARBA" id="ARBA00001971"/>
    </source>
</evidence>
<organism evidence="10 11">
    <name type="scientific">Fusarium venenatum</name>
    <dbReference type="NCBI Taxonomy" id="56646"/>
    <lineage>
        <taxon>Eukaryota</taxon>
        <taxon>Fungi</taxon>
        <taxon>Dikarya</taxon>
        <taxon>Ascomycota</taxon>
        <taxon>Pezizomycotina</taxon>
        <taxon>Sordariomycetes</taxon>
        <taxon>Hypocreomycetidae</taxon>
        <taxon>Hypocreales</taxon>
        <taxon>Nectriaceae</taxon>
        <taxon>Fusarium</taxon>
    </lineage>
</organism>
<dbReference type="InterPro" id="IPR053007">
    <property type="entry name" value="CYP450_monoxygenase_sec-met"/>
</dbReference>
<keyword evidence="6 7" id="KW-0349">Heme</keyword>
<dbReference type="Proteomes" id="UP000245910">
    <property type="component" value="Chromosome II"/>
</dbReference>
<dbReference type="PRINTS" id="PR00465">
    <property type="entry name" value="EP450IV"/>
</dbReference>
<evidence type="ECO:0000256" key="4">
    <source>
        <dbReference type="ARBA" id="ARBA00023004"/>
    </source>
</evidence>
<dbReference type="PANTHER" id="PTHR47582">
    <property type="entry name" value="P450, PUTATIVE (EUROFUNG)-RELATED"/>
    <property type="match status" value="1"/>
</dbReference>
<dbReference type="InterPro" id="IPR036396">
    <property type="entry name" value="Cyt_P450_sf"/>
</dbReference>
<dbReference type="KEGG" id="fvn:FVRRES_04736"/>
<evidence type="ECO:0000256" key="7">
    <source>
        <dbReference type="RuleBase" id="RU000461"/>
    </source>
</evidence>
<keyword evidence="7" id="KW-0560">Oxidoreductase</keyword>
<feature type="binding site" description="axial binding residue" evidence="6">
    <location>
        <position position="436"/>
    </location>
    <ligand>
        <name>heme</name>
        <dbReference type="ChEBI" id="CHEBI:30413"/>
    </ligand>
    <ligandPart>
        <name>Fe</name>
        <dbReference type="ChEBI" id="CHEBI:18248"/>
    </ligandPart>
</feature>
<dbReference type="AlphaFoldDB" id="A0A2L2TJ81"/>
<keyword evidence="8" id="KW-0812">Transmembrane</keyword>
<keyword evidence="4 6" id="KW-0408">Iron</keyword>
<evidence type="ECO:0000256" key="9">
    <source>
        <dbReference type="SAM" id="SignalP"/>
    </source>
</evidence>
<dbReference type="PANTHER" id="PTHR47582:SF1">
    <property type="entry name" value="P450, PUTATIVE (EUROFUNG)-RELATED"/>
    <property type="match status" value="1"/>
</dbReference>
<feature type="signal peptide" evidence="9">
    <location>
        <begin position="1"/>
        <end position="30"/>
    </location>
</feature>
<dbReference type="GO" id="GO:0020037">
    <property type="term" value="F:heme binding"/>
    <property type="evidence" value="ECO:0007669"/>
    <property type="project" value="InterPro"/>
</dbReference>
<dbReference type="EMBL" id="LN649230">
    <property type="protein sequence ID" value="CEI60300.1"/>
    <property type="molecule type" value="Genomic_DNA"/>
</dbReference>
<evidence type="ECO:0000256" key="8">
    <source>
        <dbReference type="SAM" id="Phobius"/>
    </source>
</evidence>
<evidence type="ECO:0000313" key="11">
    <source>
        <dbReference type="Proteomes" id="UP000245910"/>
    </source>
</evidence>
<accession>A0A2L2TJ81</accession>
<dbReference type="GO" id="GO:0004497">
    <property type="term" value="F:monooxygenase activity"/>
    <property type="evidence" value="ECO:0007669"/>
    <property type="project" value="UniProtKB-KW"/>
</dbReference>
<dbReference type="OrthoDB" id="1470350at2759"/>